<protein>
    <submittedName>
        <fullName evidence="5">Class I SAM-dependent methyltransferase</fullName>
    </submittedName>
</protein>
<dbReference type="RefSeq" id="WP_198099231.1">
    <property type="nucleotide sequence ID" value="NZ_JAEDAL010000001.1"/>
</dbReference>
<dbReference type="Pfam" id="PF13649">
    <property type="entry name" value="Methyltransf_25"/>
    <property type="match status" value="1"/>
</dbReference>
<dbReference type="EMBL" id="JAEDAL010000001">
    <property type="protein sequence ID" value="MBH9551626.1"/>
    <property type="molecule type" value="Genomic_DNA"/>
</dbReference>
<keyword evidence="1 5" id="KW-0489">Methyltransferase</keyword>
<sequence length="254" mass="26570">MNTPITFAQRLSAAAHQGLKHANPLPAEALEDLVARVARPGVQRVLDVGCGAGASALALAQAAPIAVLGLDLNPDFIAQARARSKGLPLQGAVAWRLGDLTAVADEPPFDALWCMGSSQAFGGPLDLLRGAHARVRPGGSLIVGELEWVGEPAAAFLSDLGLSAADLWSDAAVPDVFDQHGWQMDHRVVASASAMAAYEAGVEAGRLAFADRVSESEPEGAARVRAQVDGWRELMARHGSGWQFAAHILRRPAA</sequence>
<dbReference type="Proteomes" id="UP000620139">
    <property type="component" value="Unassembled WGS sequence"/>
</dbReference>
<gene>
    <name evidence="5" type="ORF">I7X43_02085</name>
</gene>
<dbReference type="GO" id="GO:0032259">
    <property type="term" value="P:methylation"/>
    <property type="evidence" value="ECO:0007669"/>
    <property type="project" value="UniProtKB-KW"/>
</dbReference>
<dbReference type="GO" id="GO:0008168">
    <property type="term" value="F:methyltransferase activity"/>
    <property type="evidence" value="ECO:0007669"/>
    <property type="project" value="UniProtKB-KW"/>
</dbReference>
<keyword evidence="6" id="KW-1185">Reference proteome</keyword>
<evidence type="ECO:0000313" key="6">
    <source>
        <dbReference type="Proteomes" id="UP000620139"/>
    </source>
</evidence>
<keyword evidence="3" id="KW-0949">S-adenosyl-L-methionine</keyword>
<proteinExistence type="predicted"/>
<dbReference type="Gene3D" id="3.40.50.150">
    <property type="entry name" value="Vaccinia Virus protein VP39"/>
    <property type="match status" value="1"/>
</dbReference>
<evidence type="ECO:0000259" key="4">
    <source>
        <dbReference type="Pfam" id="PF13649"/>
    </source>
</evidence>
<evidence type="ECO:0000313" key="5">
    <source>
        <dbReference type="EMBL" id="MBH9551626.1"/>
    </source>
</evidence>
<dbReference type="InterPro" id="IPR041698">
    <property type="entry name" value="Methyltransf_25"/>
</dbReference>
<name>A0A931IXE8_9BURK</name>
<dbReference type="SUPFAM" id="SSF53335">
    <property type="entry name" value="S-adenosyl-L-methionine-dependent methyltransferases"/>
    <property type="match status" value="1"/>
</dbReference>
<dbReference type="PANTHER" id="PTHR43464:SF19">
    <property type="entry name" value="UBIQUINONE BIOSYNTHESIS O-METHYLTRANSFERASE, MITOCHONDRIAL"/>
    <property type="match status" value="1"/>
</dbReference>
<accession>A0A931IXE8</accession>
<dbReference type="AlphaFoldDB" id="A0A931IXE8"/>
<dbReference type="CDD" id="cd02440">
    <property type="entry name" value="AdoMet_MTases"/>
    <property type="match status" value="1"/>
</dbReference>
<comment type="caution">
    <text evidence="5">The sequence shown here is derived from an EMBL/GenBank/DDBJ whole genome shotgun (WGS) entry which is preliminary data.</text>
</comment>
<feature type="domain" description="Methyltransferase" evidence="4">
    <location>
        <begin position="45"/>
        <end position="139"/>
    </location>
</feature>
<dbReference type="PANTHER" id="PTHR43464">
    <property type="entry name" value="METHYLTRANSFERASE"/>
    <property type="match status" value="1"/>
</dbReference>
<reference evidence="5" key="1">
    <citation type="submission" date="2020-12" db="EMBL/GenBank/DDBJ databases">
        <title>The genome sequence of Inhella sp. 4Y17.</title>
        <authorList>
            <person name="Liu Y."/>
        </authorList>
    </citation>
    <scope>NUCLEOTIDE SEQUENCE</scope>
    <source>
        <strain evidence="5">4Y10</strain>
    </source>
</reference>
<organism evidence="5 6">
    <name type="scientific">Inhella gelatinilytica</name>
    <dbReference type="NCBI Taxonomy" id="2795030"/>
    <lineage>
        <taxon>Bacteria</taxon>
        <taxon>Pseudomonadati</taxon>
        <taxon>Pseudomonadota</taxon>
        <taxon>Betaproteobacteria</taxon>
        <taxon>Burkholderiales</taxon>
        <taxon>Sphaerotilaceae</taxon>
        <taxon>Inhella</taxon>
    </lineage>
</organism>
<dbReference type="InterPro" id="IPR029063">
    <property type="entry name" value="SAM-dependent_MTases_sf"/>
</dbReference>
<evidence type="ECO:0000256" key="3">
    <source>
        <dbReference type="ARBA" id="ARBA00022691"/>
    </source>
</evidence>
<keyword evidence="2" id="KW-0808">Transferase</keyword>
<evidence type="ECO:0000256" key="2">
    <source>
        <dbReference type="ARBA" id="ARBA00022679"/>
    </source>
</evidence>
<evidence type="ECO:0000256" key="1">
    <source>
        <dbReference type="ARBA" id="ARBA00022603"/>
    </source>
</evidence>